<dbReference type="EMBL" id="MN081869">
    <property type="protein sequence ID" value="QEA08334.1"/>
    <property type="molecule type" value="Genomic_DNA"/>
</dbReference>
<evidence type="ECO:0000259" key="1">
    <source>
        <dbReference type="Pfam" id="PF10553"/>
    </source>
</evidence>
<sequence>MELIKFEKNNVMTDYFWQVMVEKRCIHLDTPLMKCLGYEGEIRSQQQSMKKFLKSNGVQLLEIHSNDERVKDYPTIIQEISKLPNKGAIAKKKWLIVEPREFKKIIMKLNTKSGNMIREYYVVLEEFIKLYFEYSLRFKEREAQLELQN</sequence>
<dbReference type="Pfam" id="PF10553">
    <property type="entry name" value="MSV199"/>
    <property type="match status" value="1"/>
</dbReference>
<reference evidence="2" key="1">
    <citation type="journal article" date="2019" name="Viruses">
        <title>Detection and Characterization of Invertebrate Iridoviruses Found in Reptiles and Prey Insects in Europe over the Past Two Decades.</title>
        <authorList>
            <person name="Papp T."/>
            <person name="Marschang R.E."/>
        </authorList>
    </citation>
    <scope>NUCLEOTIDE SEQUENCE</scope>
    <source>
        <strain evidence="2">Liz-CrIV</strain>
    </source>
</reference>
<accession>A0A5B8RKZ7</accession>
<organism evidence="2">
    <name type="scientific">Iridovirus Liz-CrIV</name>
    <dbReference type="NCBI Taxonomy" id="2594309"/>
    <lineage>
        <taxon>Viruses</taxon>
        <taxon>Varidnaviria</taxon>
        <taxon>Bamfordvirae</taxon>
        <taxon>Nucleocytoviricota</taxon>
        <taxon>Megaviricetes</taxon>
        <taxon>Pimascovirales</taxon>
        <taxon>Pimascovirales incertae sedis</taxon>
        <taxon>Iridoviridae</taxon>
    </lineage>
</organism>
<evidence type="ECO:0000313" key="2">
    <source>
        <dbReference type="EMBL" id="QEA08334.1"/>
    </source>
</evidence>
<name>A0A5B8RKZ7_9VIRU</name>
<protein>
    <recommendedName>
        <fullName evidence="1">MSV199 domain-containing protein</fullName>
    </recommendedName>
</protein>
<feature type="domain" description="MSV199" evidence="1">
    <location>
        <begin position="2"/>
        <end position="128"/>
    </location>
</feature>
<dbReference type="InterPro" id="IPR018879">
    <property type="entry name" value="MSV199_dom"/>
</dbReference>
<proteinExistence type="predicted"/>